<dbReference type="InterPro" id="IPR037143">
    <property type="entry name" value="4-PPantetheinyl_Trfase_dom_sf"/>
</dbReference>
<name>A0ABS0X1M5_9ACTN</name>
<gene>
    <name evidence="2" type="ORF">JGB26_08045</name>
</gene>
<dbReference type="Gene3D" id="3.90.470.20">
    <property type="entry name" value="4'-phosphopantetheinyl transferase domain"/>
    <property type="match status" value="1"/>
</dbReference>
<evidence type="ECO:0008006" key="4">
    <source>
        <dbReference type="Google" id="ProtNLM"/>
    </source>
</evidence>
<evidence type="ECO:0000313" key="3">
    <source>
        <dbReference type="Proteomes" id="UP000634780"/>
    </source>
</evidence>
<proteinExistence type="predicted"/>
<feature type="region of interest" description="Disordered" evidence="1">
    <location>
        <begin position="1"/>
        <end position="21"/>
    </location>
</feature>
<accession>A0ABS0X1M5</accession>
<organism evidence="2 3">
    <name type="scientific">Streptomyces flavofungini</name>
    <dbReference type="NCBI Taxonomy" id="68200"/>
    <lineage>
        <taxon>Bacteria</taxon>
        <taxon>Bacillati</taxon>
        <taxon>Actinomycetota</taxon>
        <taxon>Actinomycetes</taxon>
        <taxon>Kitasatosporales</taxon>
        <taxon>Streptomycetaceae</taxon>
        <taxon>Streptomyces</taxon>
    </lineage>
</organism>
<dbReference type="EMBL" id="JAEKOZ010000004">
    <property type="protein sequence ID" value="MBJ3807071.1"/>
    <property type="molecule type" value="Genomic_DNA"/>
</dbReference>
<keyword evidence="3" id="KW-1185">Reference proteome</keyword>
<comment type="caution">
    <text evidence="2">The sequence shown here is derived from an EMBL/GenBank/DDBJ whole genome shotgun (WGS) entry which is preliminary data.</text>
</comment>
<sequence length="226" mass="23079">MSEVEDGAVLPSTNADGGWGRAKVPLPAPALDLGVPLPQVARPVGTVVLRTLLLSAQDPAAVPAREDTLSAGERARLPGDAGERRRYVAERAGLRLLLASCLGAAPQGIAVDEGPCPHCGADHGRTASARGRPPLFIASAAHGDLVVLALAAAPVGLGLAVPGGPGREAELRARKPARLAAGSGALARGRCREPRTSGAARHVEYVGVPPEGECVVSVVWQEHSRT</sequence>
<dbReference type="RefSeq" id="WP_190118380.1">
    <property type="nucleotide sequence ID" value="NZ_BMVR01000010.1"/>
</dbReference>
<evidence type="ECO:0000256" key="1">
    <source>
        <dbReference type="SAM" id="MobiDB-lite"/>
    </source>
</evidence>
<protein>
    <recommendedName>
        <fullName evidence="4">4-phosphopantetheinyl transferase</fullName>
    </recommendedName>
</protein>
<evidence type="ECO:0000313" key="2">
    <source>
        <dbReference type="EMBL" id="MBJ3807071.1"/>
    </source>
</evidence>
<reference evidence="2 3" key="1">
    <citation type="submission" date="2020-12" db="EMBL/GenBank/DDBJ databases">
        <title>Streptomyces typhae sp. nov., a novel endophytic actinomycete isolated from the root of cattail pollen (Typha angustifolia L.).</title>
        <authorList>
            <person name="Peng C."/>
            <person name="Liu C."/>
        </authorList>
    </citation>
    <scope>NUCLEOTIDE SEQUENCE [LARGE SCALE GENOMIC DNA]</scope>
    <source>
        <strain evidence="2 3">JCM 4753</strain>
    </source>
</reference>
<dbReference type="Proteomes" id="UP000634780">
    <property type="component" value="Unassembled WGS sequence"/>
</dbReference>